<proteinExistence type="predicted"/>
<dbReference type="Proteomes" id="UP000228484">
    <property type="component" value="Unassembled WGS sequence"/>
</dbReference>
<accession>A0A2G6Q7C1</accession>
<keyword evidence="3" id="KW-1185">Reference proteome</keyword>
<organism evidence="2 3">
    <name type="scientific">Bacillus fungorum</name>
    <dbReference type="NCBI Taxonomy" id="2039284"/>
    <lineage>
        <taxon>Bacteria</taxon>
        <taxon>Bacillati</taxon>
        <taxon>Bacillota</taxon>
        <taxon>Bacilli</taxon>
        <taxon>Bacillales</taxon>
        <taxon>Bacillaceae</taxon>
        <taxon>Bacillus</taxon>
    </lineage>
</organism>
<dbReference type="Pfam" id="PF08937">
    <property type="entry name" value="ThsB_TIR"/>
    <property type="match status" value="1"/>
</dbReference>
<dbReference type="RefSeq" id="WP_099686068.1">
    <property type="nucleotide sequence ID" value="NZ_NWUW01000027.1"/>
</dbReference>
<sequence length="203" mass="23594">MAYKTFISYKYSETQDLRDSILEALGEDAKYYQGETSDSPDLTDTTTENIKRHLRDMIYGTSVTIVVISPNMKNSQWIDWEIEYSLKEISREDKTSRTNGIVGVIMKHNGGYEWIESKNTNEDGCKPRVISNDKLYSIIYNNRFNVKTPKYTCEKCQTVNMLSGSYISLVNEEDFISNPNKYIDNAFEKSKEIHNFNIVKNRK</sequence>
<dbReference type="SUPFAM" id="SSF52200">
    <property type="entry name" value="Toll/Interleukin receptor TIR domain"/>
    <property type="match status" value="1"/>
</dbReference>
<feature type="domain" description="Thoeris protein ThsB TIR-like" evidence="1">
    <location>
        <begin position="6"/>
        <end position="106"/>
    </location>
</feature>
<dbReference type="EMBL" id="NWUW01000027">
    <property type="protein sequence ID" value="PIE92724.1"/>
    <property type="molecule type" value="Genomic_DNA"/>
</dbReference>
<reference evidence="2 3" key="1">
    <citation type="submission" date="2017-09" db="EMBL/GenBank/DDBJ databases">
        <title>Biocontrol bacteria screening and application from spent mushroom substrate.</title>
        <authorList>
            <person name="Sun X."/>
        </authorList>
    </citation>
    <scope>NUCLEOTIDE SEQUENCE [LARGE SCALE GENOMIC DNA]</scope>
    <source>
        <strain evidence="2 3">100374</strain>
    </source>
</reference>
<gene>
    <name evidence="2" type="ORF">CO726_25095</name>
</gene>
<dbReference type="InterPro" id="IPR035897">
    <property type="entry name" value="Toll_tir_struct_dom_sf"/>
</dbReference>
<evidence type="ECO:0000259" key="1">
    <source>
        <dbReference type="Pfam" id="PF08937"/>
    </source>
</evidence>
<evidence type="ECO:0000313" key="3">
    <source>
        <dbReference type="Proteomes" id="UP000228484"/>
    </source>
</evidence>
<protein>
    <recommendedName>
        <fullName evidence="1">Thoeris protein ThsB TIR-like domain-containing protein</fullName>
    </recommendedName>
</protein>
<dbReference type="Gene3D" id="3.40.50.10140">
    <property type="entry name" value="Toll/interleukin-1 receptor homology (TIR) domain"/>
    <property type="match status" value="1"/>
</dbReference>
<comment type="caution">
    <text evidence="2">The sequence shown here is derived from an EMBL/GenBank/DDBJ whole genome shotgun (WGS) entry which is preliminary data.</text>
</comment>
<name>A0A2G6Q7C1_9BACI</name>
<dbReference type="AlphaFoldDB" id="A0A2G6Q7C1"/>
<evidence type="ECO:0000313" key="2">
    <source>
        <dbReference type="EMBL" id="PIE92724.1"/>
    </source>
</evidence>
<dbReference type="InterPro" id="IPR015032">
    <property type="entry name" value="ThsB__TIR-like_domain"/>
</dbReference>